<dbReference type="GO" id="GO:0003700">
    <property type="term" value="F:DNA-binding transcription factor activity"/>
    <property type="evidence" value="ECO:0007669"/>
    <property type="project" value="InterPro"/>
</dbReference>
<dbReference type="OrthoDB" id="9802944at2"/>
<accession>A0A0D6PJF3</accession>
<evidence type="ECO:0000256" key="4">
    <source>
        <dbReference type="ARBA" id="ARBA00023125"/>
    </source>
</evidence>
<dbReference type="PANTHER" id="PTHR30204">
    <property type="entry name" value="REDOX-CYCLING DRUG-SENSING TRANSCRIPTIONAL ACTIVATOR SOXR"/>
    <property type="match status" value="1"/>
</dbReference>
<evidence type="ECO:0000256" key="5">
    <source>
        <dbReference type="ARBA" id="ARBA00023163"/>
    </source>
</evidence>
<comment type="subcellular location">
    <subcellularLocation>
        <location evidence="1">Cytoplasm</location>
    </subcellularLocation>
</comment>
<dbReference type="InterPro" id="IPR047057">
    <property type="entry name" value="MerR_fam"/>
</dbReference>
<keyword evidence="2" id="KW-0963">Cytoplasm</keyword>
<dbReference type="Pfam" id="PF09278">
    <property type="entry name" value="MerR-DNA-bind"/>
    <property type="match status" value="1"/>
</dbReference>
<dbReference type="GO" id="GO:0005507">
    <property type="term" value="F:copper ion binding"/>
    <property type="evidence" value="ECO:0007669"/>
    <property type="project" value="InterPro"/>
</dbReference>
<dbReference type="PANTHER" id="PTHR30204:SF94">
    <property type="entry name" value="HEAVY METAL-DEPENDENT TRANSCRIPTIONAL REGULATOR HI_0293-RELATED"/>
    <property type="match status" value="1"/>
</dbReference>
<dbReference type="SUPFAM" id="SSF46955">
    <property type="entry name" value="Putative DNA-binding domain"/>
    <property type="match status" value="1"/>
</dbReference>
<dbReference type="EMBL" id="BANC01000099">
    <property type="protein sequence ID" value="GAN81546.1"/>
    <property type="molecule type" value="Genomic_DNA"/>
</dbReference>
<dbReference type="STRING" id="1120923.SAMN02746095_02190"/>
<dbReference type="InterPro" id="IPR011789">
    <property type="entry name" value="CueR"/>
</dbReference>
<dbReference type="GO" id="GO:0003677">
    <property type="term" value="F:DNA binding"/>
    <property type="evidence" value="ECO:0007669"/>
    <property type="project" value="UniProtKB-KW"/>
</dbReference>
<name>A0A0D6PJF3_9PROT</name>
<keyword evidence="4" id="KW-0238">DNA-binding</keyword>
<dbReference type="GO" id="GO:0005737">
    <property type="term" value="C:cytoplasm"/>
    <property type="evidence" value="ECO:0007669"/>
    <property type="project" value="UniProtKB-SubCell"/>
</dbReference>
<dbReference type="AlphaFoldDB" id="A0A0D6PJF3"/>
<dbReference type="GO" id="GO:0045893">
    <property type="term" value="P:positive regulation of DNA-templated transcription"/>
    <property type="evidence" value="ECO:0007669"/>
    <property type="project" value="InterPro"/>
</dbReference>
<evidence type="ECO:0000256" key="3">
    <source>
        <dbReference type="ARBA" id="ARBA00023015"/>
    </source>
</evidence>
<evidence type="ECO:0000256" key="2">
    <source>
        <dbReference type="ARBA" id="ARBA00022490"/>
    </source>
</evidence>
<sequence>MTLVTIAQASAMTGVSAKMIRHYESIGLIKAPLRTENRYRHYSEAELHELGFIRRSRDLGFSFEDIRQLLSLWRDKGRSSAEVKAIALRHIEELDQKAAALGAMSRTLKHLAATCHGDDRPDCPILDALDHPKKADSFSDP</sequence>
<evidence type="ECO:0000313" key="7">
    <source>
        <dbReference type="EMBL" id="GAN81546.1"/>
    </source>
</evidence>
<reference evidence="7 8" key="1">
    <citation type="submission" date="2012-11" db="EMBL/GenBank/DDBJ databases">
        <title>Whole genome sequence of Acidocella aminolytica 101 = DSM 11237.</title>
        <authorList>
            <person name="Azuma Y."/>
            <person name="Higashiura N."/>
            <person name="Hirakawa H."/>
            <person name="Matsushita K."/>
        </authorList>
    </citation>
    <scope>NUCLEOTIDE SEQUENCE [LARGE SCALE GENOMIC DNA]</scope>
    <source>
        <strain evidence="8">101 / DSM 11237</strain>
    </source>
</reference>
<keyword evidence="3" id="KW-0805">Transcription regulation</keyword>
<dbReference type="PRINTS" id="PR00040">
    <property type="entry name" value="HTHMERR"/>
</dbReference>
<evidence type="ECO:0000313" key="8">
    <source>
        <dbReference type="Proteomes" id="UP000032668"/>
    </source>
</evidence>
<gene>
    <name evidence="7" type="ORF">Aam_101_003</name>
</gene>
<dbReference type="InterPro" id="IPR009061">
    <property type="entry name" value="DNA-bd_dom_put_sf"/>
</dbReference>
<protein>
    <submittedName>
        <fullName evidence="7">Transcriptional regulator MerR</fullName>
    </submittedName>
</protein>
<dbReference type="Gene3D" id="1.10.1660.10">
    <property type="match status" value="1"/>
</dbReference>
<dbReference type="CDD" id="cd01108">
    <property type="entry name" value="HTH_CueR"/>
    <property type="match status" value="1"/>
</dbReference>
<dbReference type="InterPro" id="IPR000551">
    <property type="entry name" value="MerR-type_HTH_dom"/>
</dbReference>
<organism evidence="7 8">
    <name type="scientific">Acidocella aminolytica 101 = DSM 11237</name>
    <dbReference type="NCBI Taxonomy" id="1120923"/>
    <lineage>
        <taxon>Bacteria</taxon>
        <taxon>Pseudomonadati</taxon>
        <taxon>Pseudomonadota</taxon>
        <taxon>Alphaproteobacteria</taxon>
        <taxon>Acetobacterales</taxon>
        <taxon>Acidocellaceae</taxon>
        <taxon>Acidocella</taxon>
    </lineage>
</organism>
<proteinExistence type="predicted"/>
<keyword evidence="8" id="KW-1185">Reference proteome</keyword>
<dbReference type="Pfam" id="PF00376">
    <property type="entry name" value="MerR"/>
    <property type="match status" value="1"/>
</dbReference>
<comment type="caution">
    <text evidence="7">The sequence shown here is derived from an EMBL/GenBank/DDBJ whole genome shotgun (WGS) entry which is preliminary data.</text>
</comment>
<dbReference type="RefSeq" id="WP_048879939.1">
    <property type="nucleotide sequence ID" value="NZ_BANC01000099.1"/>
</dbReference>
<keyword evidence="5" id="KW-0804">Transcription</keyword>
<dbReference type="InterPro" id="IPR015358">
    <property type="entry name" value="Tscrpt_reg_MerR_DNA-bd"/>
</dbReference>
<dbReference type="Proteomes" id="UP000032668">
    <property type="component" value="Unassembled WGS sequence"/>
</dbReference>
<evidence type="ECO:0000256" key="1">
    <source>
        <dbReference type="ARBA" id="ARBA00004496"/>
    </source>
</evidence>
<dbReference type="PROSITE" id="PS00552">
    <property type="entry name" value="HTH_MERR_1"/>
    <property type="match status" value="1"/>
</dbReference>
<dbReference type="PROSITE" id="PS50937">
    <property type="entry name" value="HTH_MERR_2"/>
    <property type="match status" value="1"/>
</dbReference>
<evidence type="ECO:0000259" key="6">
    <source>
        <dbReference type="PROSITE" id="PS50937"/>
    </source>
</evidence>
<dbReference type="SMART" id="SM00422">
    <property type="entry name" value="HTH_MERR"/>
    <property type="match status" value="1"/>
</dbReference>
<feature type="domain" description="HTH merR-type" evidence="6">
    <location>
        <begin position="3"/>
        <end position="72"/>
    </location>
</feature>
<dbReference type="NCBIfam" id="TIGR02044">
    <property type="entry name" value="CueR"/>
    <property type="match status" value="1"/>
</dbReference>